<evidence type="ECO:0000259" key="15">
    <source>
        <dbReference type="Pfam" id="PF02516"/>
    </source>
</evidence>
<dbReference type="InterPro" id="IPR048307">
    <property type="entry name" value="STT3_N"/>
</dbReference>
<dbReference type="GO" id="GO:0016020">
    <property type="term" value="C:membrane"/>
    <property type="evidence" value="ECO:0007669"/>
    <property type="project" value="InterPro"/>
</dbReference>
<evidence type="ECO:0000313" key="18">
    <source>
        <dbReference type="EMBL" id="OPA77937.1"/>
    </source>
</evidence>
<feature type="domain" description="STT3 subunit PglB C-terminal" evidence="16">
    <location>
        <begin position="590"/>
        <end position="669"/>
    </location>
</feature>
<feature type="transmembrane region" description="Helical" evidence="14">
    <location>
        <begin position="159"/>
        <end position="176"/>
    </location>
</feature>
<comment type="subcellular location">
    <subcellularLocation>
        <location evidence="3">Endomembrane system</location>
        <topology evidence="3">Multi-pass membrane protein</topology>
    </subcellularLocation>
</comment>
<reference evidence="18 19" key="1">
    <citation type="submission" date="2016-08" db="EMBL/GenBank/DDBJ databases">
        <title>Campylobacter species from sea mammals.</title>
        <authorList>
            <person name="Gilbert M.J."/>
            <person name="Byrne B.A."/>
            <person name="Zomer A.L."/>
            <person name="Wagenaar J.A."/>
        </authorList>
    </citation>
    <scope>NUCLEOTIDE SEQUENCE [LARGE SCALE GENOMIC DNA]</scope>
    <source>
        <strain evidence="18 19">1105248</strain>
    </source>
</reference>
<accession>A0AAX0LAM1</accession>
<evidence type="ECO:0000256" key="4">
    <source>
        <dbReference type="ARBA" id="ARBA00004922"/>
    </source>
</evidence>
<dbReference type="InterPro" id="IPR003674">
    <property type="entry name" value="Oligo_trans_STT3"/>
</dbReference>
<keyword evidence="9" id="KW-0479">Metal-binding</keyword>
<evidence type="ECO:0000256" key="14">
    <source>
        <dbReference type="SAM" id="Phobius"/>
    </source>
</evidence>
<dbReference type="InterPro" id="IPR048999">
    <property type="entry name" value="STT3-PglB_core"/>
</dbReference>
<dbReference type="Pfam" id="PF02516">
    <property type="entry name" value="STT3"/>
    <property type="match status" value="1"/>
</dbReference>
<evidence type="ECO:0000256" key="6">
    <source>
        <dbReference type="ARBA" id="ARBA00022676"/>
    </source>
</evidence>
<keyword evidence="11 14" id="KW-1133">Transmembrane helix</keyword>
<feature type="transmembrane region" description="Helical" evidence="14">
    <location>
        <begin position="267"/>
        <end position="289"/>
    </location>
</feature>
<keyword evidence="10" id="KW-0460">Magnesium</keyword>
<evidence type="ECO:0000256" key="8">
    <source>
        <dbReference type="ARBA" id="ARBA00022692"/>
    </source>
</evidence>
<dbReference type="AlphaFoldDB" id="A0AAX0LAM1"/>
<dbReference type="GO" id="GO:0046872">
    <property type="term" value="F:metal ion binding"/>
    <property type="evidence" value="ECO:0007669"/>
    <property type="project" value="UniProtKB-KW"/>
</dbReference>
<keyword evidence="8 14" id="KW-0812">Transmembrane</keyword>
<dbReference type="PANTHER" id="PTHR13872">
    <property type="entry name" value="DOLICHYL-DIPHOSPHOOLIGOSACCHARIDE--PROTEIN GLYCOSYLTRANSFERASE SUBUNIT"/>
    <property type="match status" value="1"/>
</dbReference>
<feature type="domain" description="STT3/PglB/AglB core" evidence="17">
    <location>
        <begin position="452"/>
        <end position="580"/>
    </location>
</feature>
<comment type="similarity">
    <text evidence="5">Belongs to the STT3 family.</text>
</comment>
<feature type="transmembrane region" description="Helical" evidence="14">
    <location>
        <begin position="376"/>
        <end position="396"/>
    </location>
</feature>
<feature type="transmembrane region" description="Helical" evidence="14">
    <location>
        <begin position="355"/>
        <end position="370"/>
    </location>
</feature>
<feature type="transmembrane region" description="Helical" evidence="14">
    <location>
        <begin position="328"/>
        <end position="348"/>
    </location>
</feature>
<dbReference type="EMBL" id="MCRK01000034">
    <property type="protein sequence ID" value="OPA77937.1"/>
    <property type="molecule type" value="Genomic_DNA"/>
</dbReference>
<dbReference type="Proteomes" id="UP000189728">
    <property type="component" value="Unassembled WGS sequence"/>
</dbReference>
<dbReference type="Pfam" id="PF21436">
    <property type="entry name" value="STT3-PglB_core"/>
    <property type="match status" value="1"/>
</dbReference>
<dbReference type="Gene3D" id="3.40.1380.40">
    <property type="match status" value="1"/>
</dbReference>
<sequence>MVQKKINFLNNLNTSKQLYIFMLMAFTFSVCARLYWVFWASGYPMFFYNDTLMISTNDGYAFAEGARDMLAGFHQENDLSYFGSSLSTLTYYFVKITGIKLEVAMLYMSVLFGSLIVIPILLISKEYMNLKLGLFAAIIASIADSYYNRTMAGYYDTDMLTIVLPVFVIWGLLRVLEKKDKRDIIIAPIFILIYNWWYLSGFSLLISTIGLFLFYVILFDRKNILFYFQLGLLVLSISNFNFYIKFIAILLAYFGYLKYENKISIKILDLFLIACIAVFIACGGLNPIWFQFKFYFFRDISEISDLSFKFFNVNQTIQESSIVDFTTFFNRISGHTITFFVSLIGFVWMCFRHRSFCITIPMLFLGFLALKGGLRFTIYAVPIMALGLGFFVVNFLKFLKLKSNFQHNILYIVFLFFAIIPILNHIKEYLMTPVFTQNEVETLDKLKKIASRDDYVLAWWDYGYPIRYYSDVKTLIDGGKHLGRDNFAVSFALSQDQISSANMARLEVEYTERNFKEHFGVNLAQMMKDYNTTNSNKFLFDIGDENFNPPKKSREIYYYLPDRMMYIFPTMLHFSKLDLITGKEFPPNLYEISERVYEDPKGIGLAGTNIVVSSDFDKLFVGDNIFNINTFIETKKDENDKLVVSAVENDKNSELYVIFMRDYARFLILDRSMFESTFIQLFVLENYNKDIFEPVIINNDVKIYRLKK</sequence>
<keyword evidence="13" id="KW-0464">Manganese</keyword>
<evidence type="ECO:0000256" key="9">
    <source>
        <dbReference type="ARBA" id="ARBA00022723"/>
    </source>
</evidence>
<comment type="pathway">
    <text evidence="4">Protein modification; protein glycosylation.</text>
</comment>
<evidence type="ECO:0000256" key="10">
    <source>
        <dbReference type="ARBA" id="ARBA00022842"/>
    </source>
</evidence>
<evidence type="ECO:0000256" key="13">
    <source>
        <dbReference type="ARBA" id="ARBA00023211"/>
    </source>
</evidence>
<evidence type="ECO:0000259" key="16">
    <source>
        <dbReference type="Pfam" id="PF18527"/>
    </source>
</evidence>
<comment type="cofactor">
    <cofactor evidence="2">
        <name>Mg(2+)</name>
        <dbReference type="ChEBI" id="CHEBI:18420"/>
    </cofactor>
</comment>
<name>A0AAX0LAM1_9BACT</name>
<feature type="transmembrane region" description="Helical" evidence="14">
    <location>
        <begin position="408"/>
        <end position="426"/>
    </location>
</feature>
<feature type="transmembrane region" description="Helical" evidence="14">
    <location>
        <begin position="224"/>
        <end position="255"/>
    </location>
</feature>
<evidence type="ECO:0000256" key="12">
    <source>
        <dbReference type="ARBA" id="ARBA00023136"/>
    </source>
</evidence>
<keyword evidence="7" id="KW-0808">Transferase</keyword>
<comment type="cofactor">
    <cofactor evidence="1">
        <name>Mn(2+)</name>
        <dbReference type="ChEBI" id="CHEBI:29035"/>
    </cofactor>
</comment>
<evidence type="ECO:0000313" key="19">
    <source>
        <dbReference type="Proteomes" id="UP000189728"/>
    </source>
</evidence>
<dbReference type="InterPro" id="IPR041563">
    <property type="entry name" value="STT3_PglB_C"/>
</dbReference>
<evidence type="ECO:0000256" key="11">
    <source>
        <dbReference type="ARBA" id="ARBA00022989"/>
    </source>
</evidence>
<organism evidence="18 19">
    <name type="scientific">Campylobacter pinnipediorum subsp. pinnipediorum</name>
    <dbReference type="NCBI Taxonomy" id="1660067"/>
    <lineage>
        <taxon>Bacteria</taxon>
        <taxon>Pseudomonadati</taxon>
        <taxon>Campylobacterota</taxon>
        <taxon>Epsilonproteobacteria</taxon>
        <taxon>Campylobacterales</taxon>
        <taxon>Campylobacteraceae</taxon>
        <taxon>Campylobacter</taxon>
    </lineage>
</organism>
<feature type="transmembrane region" description="Helical" evidence="14">
    <location>
        <begin position="130"/>
        <end position="147"/>
    </location>
</feature>
<evidence type="ECO:0000256" key="5">
    <source>
        <dbReference type="ARBA" id="ARBA00010810"/>
    </source>
</evidence>
<feature type="domain" description="Oligosaccharyl transferase STT3 N-terminal" evidence="15">
    <location>
        <begin position="22"/>
        <end position="404"/>
    </location>
</feature>
<feature type="transmembrane region" description="Helical" evidence="14">
    <location>
        <begin position="20"/>
        <end position="39"/>
    </location>
</feature>
<evidence type="ECO:0000256" key="7">
    <source>
        <dbReference type="ARBA" id="ARBA00022679"/>
    </source>
</evidence>
<evidence type="ECO:0000256" key="1">
    <source>
        <dbReference type="ARBA" id="ARBA00001936"/>
    </source>
</evidence>
<feature type="transmembrane region" description="Helical" evidence="14">
    <location>
        <begin position="196"/>
        <end position="218"/>
    </location>
</feature>
<evidence type="ECO:0000256" key="3">
    <source>
        <dbReference type="ARBA" id="ARBA00004127"/>
    </source>
</evidence>
<dbReference type="Pfam" id="PF18527">
    <property type="entry name" value="STT3_PglB_C"/>
    <property type="match status" value="1"/>
</dbReference>
<proteinExistence type="inferred from homology"/>
<evidence type="ECO:0000259" key="17">
    <source>
        <dbReference type="Pfam" id="PF21436"/>
    </source>
</evidence>
<keyword evidence="6" id="KW-0328">Glycosyltransferase</keyword>
<dbReference type="PANTHER" id="PTHR13872:SF1">
    <property type="entry name" value="DOLICHYL-DIPHOSPHOOLIGOSACCHARIDE--PROTEIN GLYCOSYLTRANSFERASE SUBUNIT STT3B"/>
    <property type="match status" value="1"/>
</dbReference>
<evidence type="ECO:0000256" key="2">
    <source>
        <dbReference type="ARBA" id="ARBA00001946"/>
    </source>
</evidence>
<dbReference type="GO" id="GO:0004576">
    <property type="term" value="F:oligosaccharyl transferase activity"/>
    <property type="evidence" value="ECO:0007669"/>
    <property type="project" value="InterPro"/>
</dbReference>
<dbReference type="GO" id="GO:0012505">
    <property type="term" value="C:endomembrane system"/>
    <property type="evidence" value="ECO:0007669"/>
    <property type="project" value="UniProtKB-SubCell"/>
</dbReference>
<gene>
    <name evidence="18" type="ORF">BFG04_03195</name>
</gene>
<keyword evidence="12 14" id="KW-0472">Membrane</keyword>
<comment type="caution">
    <text evidence="18">The sequence shown here is derived from an EMBL/GenBank/DDBJ whole genome shotgun (WGS) entry which is preliminary data.</text>
</comment>
<protein>
    <submittedName>
        <fullName evidence="18">General glycosylation pathway protein</fullName>
    </submittedName>
</protein>
<feature type="transmembrane region" description="Helical" evidence="14">
    <location>
        <begin position="104"/>
        <end position="123"/>
    </location>
</feature>